<dbReference type="InterPro" id="IPR012296">
    <property type="entry name" value="Nuclease_put_TT1808"/>
</dbReference>
<dbReference type="InterPro" id="IPR011335">
    <property type="entry name" value="Restrct_endonuc-II-like"/>
</dbReference>
<dbReference type="PANTHER" id="PTHR35400:SF3">
    <property type="entry name" value="SLL1072 PROTEIN"/>
    <property type="match status" value="1"/>
</dbReference>
<dbReference type="Gene3D" id="3.90.1570.10">
    <property type="entry name" value="tt1808, chain A"/>
    <property type="match status" value="1"/>
</dbReference>
<dbReference type="CDD" id="cd06260">
    <property type="entry name" value="DUF820-like"/>
    <property type="match status" value="1"/>
</dbReference>
<reference evidence="3 4" key="1">
    <citation type="submission" date="2019-08" db="EMBL/GenBank/DDBJ databases">
        <title>Deep-cultivation of Planctomycetes and their phenomic and genomic characterization uncovers novel biology.</title>
        <authorList>
            <person name="Wiegand S."/>
            <person name="Jogler M."/>
            <person name="Boedeker C."/>
            <person name="Pinto D."/>
            <person name="Vollmers J."/>
            <person name="Rivas-Marin E."/>
            <person name="Kohn T."/>
            <person name="Peeters S.H."/>
            <person name="Heuer A."/>
            <person name="Rast P."/>
            <person name="Oberbeckmann S."/>
            <person name="Bunk B."/>
            <person name="Jeske O."/>
            <person name="Meyerdierks A."/>
            <person name="Storesund J.E."/>
            <person name="Kallscheuer N."/>
            <person name="Luecker S."/>
            <person name="Lage O.M."/>
            <person name="Pohl T."/>
            <person name="Merkel B.J."/>
            <person name="Hornburger P."/>
            <person name="Mueller R.-W."/>
            <person name="Bruemmer F."/>
            <person name="Labrenz M."/>
            <person name="Spormann A.M."/>
            <person name="Op den Camp H."/>
            <person name="Overmann J."/>
            <person name="Amann R."/>
            <person name="Jetten M.S.M."/>
            <person name="Mascher T."/>
            <person name="Medema M.H."/>
            <person name="Devos D.P."/>
            <person name="Kaster A.-K."/>
            <person name="Ovreas L."/>
            <person name="Rohde M."/>
            <person name="Galperin M.Y."/>
            <person name="Jogler C."/>
        </authorList>
    </citation>
    <scope>NUCLEOTIDE SEQUENCE [LARGE SCALE GENOMIC DNA]</scope>
    <source>
        <strain evidence="3 4">OJF2</strain>
    </source>
</reference>
<proteinExistence type="predicted"/>
<dbReference type="PANTHER" id="PTHR35400">
    <property type="entry name" value="SLR1083 PROTEIN"/>
    <property type="match status" value="1"/>
</dbReference>
<dbReference type="Proteomes" id="UP000324233">
    <property type="component" value="Chromosome"/>
</dbReference>
<keyword evidence="4" id="KW-1185">Reference proteome</keyword>
<dbReference type="InterPro" id="IPR008538">
    <property type="entry name" value="Uma2"/>
</dbReference>
<organism evidence="3 4">
    <name type="scientific">Aquisphaera giovannonii</name>
    <dbReference type="NCBI Taxonomy" id="406548"/>
    <lineage>
        <taxon>Bacteria</taxon>
        <taxon>Pseudomonadati</taxon>
        <taxon>Planctomycetota</taxon>
        <taxon>Planctomycetia</taxon>
        <taxon>Isosphaerales</taxon>
        <taxon>Isosphaeraceae</taxon>
        <taxon>Aquisphaera</taxon>
    </lineage>
</organism>
<dbReference type="EMBL" id="CP042997">
    <property type="protein sequence ID" value="QEH31565.1"/>
    <property type="molecule type" value="Genomic_DNA"/>
</dbReference>
<dbReference type="KEGG" id="agv:OJF2_00300"/>
<accession>A0A5B9VV12</accession>
<evidence type="ECO:0000256" key="1">
    <source>
        <dbReference type="SAM" id="MobiDB-lite"/>
    </source>
</evidence>
<evidence type="ECO:0000259" key="2">
    <source>
        <dbReference type="Pfam" id="PF05685"/>
    </source>
</evidence>
<sequence length="230" mass="25545">MSTATSRIRPAAIPPLENGDVLTRQEFERRYDAMPELKKAELLEGEVYMGSPVGDEHGTSHSYLGYILTGYAIGTPGVQPCDNTIVRLTEASMPQPDLFLMVKPENGGRMRRGEGRILDGVPELAAEIAVSSASIDANRKRRVYERAGVVEYVLWRVEDEALDWLVLREGRYEELAPSADGILRSEAFPGLWLDREALLRGDMARVQAVAQQGLAAPEHAAFVERLNRPR</sequence>
<feature type="domain" description="Putative restriction endonuclease" evidence="2">
    <location>
        <begin position="25"/>
        <end position="194"/>
    </location>
</feature>
<dbReference type="AlphaFoldDB" id="A0A5B9VV12"/>
<dbReference type="RefSeq" id="WP_148590149.1">
    <property type="nucleotide sequence ID" value="NZ_CP042997.1"/>
</dbReference>
<dbReference type="SUPFAM" id="SSF52980">
    <property type="entry name" value="Restriction endonuclease-like"/>
    <property type="match status" value="1"/>
</dbReference>
<dbReference type="Pfam" id="PF05685">
    <property type="entry name" value="Uma2"/>
    <property type="match status" value="1"/>
</dbReference>
<evidence type="ECO:0000313" key="3">
    <source>
        <dbReference type="EMBL" id="QEH31565.1"/>
    </source>
</evidence>
<protein>
    <recommendedName>
        <fullName evidence="2">Putative restriction endonuclease domain-containing protein</fullName>
    </recommendedName>
</protein>
<feature type="region of interest" description="Disordered" evidence="1">
    <location>
        <begin position="1"/>
        <end position="20"/>
    </location>
</feature>
<gene>
    <name evidence="3" type="ORF">OJF2_00300</name>
</gene>
<evidence type="ECO:0000313" key="4">
    <source>
        <dbReference type="Proteomes" id="UP000324233"/>
    </source>
</evidence>
<dbReference type="OrthoDB" id="269716at2"/>
<name>A0A5B9VV12_9BACT</name>